<name>A0ABM0UFQ0_CAMSA</name>
<dbReference type="GeneID" id="104723772"/>
<dbReference type="InterPro" id="IPR036770">
    <property type="entry name" value="Ankyrin_rpt-contain_sf"/>
</dbReference>
<feature type="repeat" description="ANK" evidence="3">
    <location>
        <begin position="41"/>
        <end position="74"/>
    </location>
</feature>
<feature type="repeat" description="ANK" evidence="3">
    <location>
        <begin position="77"/>
        <end position="109"/>
    </location>
</feature>
<dbReference type="PANTHER" id="PTHR24171:SF9">
    <property type="entry name" value="ANKYRIN REPEAT DOMAIN-CONTAINING PROTEIN 39"/>
    <property type="match status" value="1"/>
</dbReference>
<dbReference type="SMART" id="SM00248">
    <property type="entry name" value="ANK"/>
    <property type="match status" value="2"/>
</dbReference>
<reference evidence="7" key="2">
    <citation type="submission" date="2025-08" db="UniProtKB">
        <authorList>
            <consortium name="RefSeq"/>
        </authorList>
    </citation>
    <scope>IDENTIFICATION</scope>
    <source>
        <tissue evidence="7">Leaf</tissue>
    </source>
</reference>
<dbReference type="Proteomes" id="UP000694864">
    <property type="component" value="Chromosome 11"/>
</dbReference>
<keyword evidence="1" id="KW-0677">Repeat</keyword>
<accession>A0ABM0UFQ0</accession>
<dbReference type="RefSeq" id="XP_010440475.1">
    <property type="nucleotide sequence ID" value="XM_010442173.2"/>
</dbReference>
<evidence type="ECO:0000256" key="1">
    <source>
        <dbReference type="ARBA" id="ARBA00022737"/>
    </source>
</evidence>
<keyword evidence="4" id="KW-0479">Metal-binding</keyword>
<evidence type="ECO:0000313" key="6">
    <source>
        <dbReference type="Proteomes" id="UP000694864"/>
    </source>
</evidence>
<dbReference type="InterPro" id="IPR001841">
    <property type="entry name" value="Znf_RING"/>
</dbReference>
<dbReference type="PROSITE" id="PS50297">
    <property type="entry name" value="ANK_REP_REGION"/>
    <property type="match status" value="2"/>
</dbReference>
<dbReference type="InterPro" id="IPR002110">
    <property type="entry name" value="Ankyrin_rpt"/>
</dbReference>
<keyword evidence="4" id="KW-0863">Zinc-finger</keyword>
<dbReference type="SUPFAM" id="SSF57850">
    <property type="entry name" value="RING/U-box"/>
    <property type="match status" value="1"/>
</dbReference>
<dbReference type="Pfam" id="PF13857">
    <property type="entry name" value="Ank_5"/>
    <property type="match status" value="1"/>
</dbReference>
<evidence type="ECO:0000256" key="3">
    <source>
        <dbReference type="PROSITE-ProRule" id="PRU00023"/>
    </source>
</evidence>
<evidence type="ECO:0000256" key="4">
    <source>
        <dbReference type="PROSITE-ProRule" id="PRU00175"/>
    </source>
</evidence>
<evidence type="ECO:0000256" key="2">
    <source>
        <dbReference type="ARBA" id="ARBA00023043"/>
    </source>
</evidence>
<organism evidence="6 7">
    <name type="scientific">Camelina sativa</name>
    <name type="common">False flax</name>
    <name type="synonym">Myagrum sativum</name>
    <dbReference type="NCBI Taxonomy" id="90675"/>
    <lineage>
        <taxon>Eukaryota</taxon>
        <taxon>Viridiplantae</taxon>
        <taxon>Streptophyta</taxon>
        <taxon>Embryophyta</taxon>
        <taxon>Tracheophyta</taxon>
        <taxon>Spermatophyta</taxon>
        <taxon>Magnoliopsida</taxon>
        <taxon>eudicotyledons</taxon>
        <taxon>Gunneridae</taxon>
        <taxon>Pentapetalae</taxon>
        <taxon>rosids</taxon>
        <taxon>malvids</taxon>
        <taxon>Brassicales</taxon>
        <taxon>Brassicaceae</taxon>
        <taxon>Camelineae</taxon>
        <taxon>Camelina</taxon>
    </lineage>
</organism>
<dbReference type="Gene3D" id="3.30.40.10">
    <property type="entry name" value="Zinc/RING finger domain, C3HC4 (zinc finger)"/>
    <property type="match status" value="1"/>
</dbReference>
<dbReference type="InterPro" id="IPR013083">
    <property type="entry name" value="Znf_RING/FYVE/PHD"/>
</dbReference>
<dbReference type="SUPFAM" id="SSF48403">
    <property type="entry name" value="Ankyrin repeat"/>
    <property type="match status" value="1"/>
</dbReference>
<dbReference type="Gene3D" id="1.25.40.20">
    <property type="entry name" value="Ankyrin repeat-containing domain"/>
    <property type="match status" value="2"/>
</dbReference>
<gene>
    <name evidence="7" type="primary">LOC104723772</name>
</gene>
<reference evidence="6" key="1">
    <citation type="journal article" date="2014" name="Nat. Commun.">
        <title>The emerging biofuel crop Camelina sativa retains a highly undifferentiated hexaploid genome structure.</title>
        <authorList>
            <person name="Kagale S."/>
            <person name="Koh C."/>
            <person name="Nixon J."/>
            <person name="Bollina V."/>
            <person name="Clarke W.E."/>
            <person name="Tuteja R."/>
            <person name="Spillane C."/>
            <person name="Robinson S.J."/>
            <person name="Links M.G."/>
            <person name="Clarke C."/>
            <person name="Higgins E.E."/>
            <person name="Huebert T."/>
            <person name="Sharpe A.G."/>
            <person name="Parkin I.A."/>
        </authorList>
    </citation>
    <scope>NUCLEOTIDE SEQUENCE [LARGE SCALE GENOMIC DNA]</scope>
    <source>
        <strain evidence="6">cv. DH55</strain>
    </source>
</reference>
<dbReference type="PROSITE" id="PS50089">
    <property type="entry name" value="ZF_RING_2"/>
    <property type="match status" value="1"/>
</dbReference>
<dbReference type="Pfam" id="PF13920">
    <property type="entry name" value="zf-C3HC4_3"/>
    <property type="match status" value="1"/>
</dbReference>
<keyword evidence="4" id="KW-0862">Zinc</keyword>
<dbReference type="PROSITE" id="PS50088">
    <property type="entry name" value="ANK_REPEAT"/>
    <property type="match status" value="2"/>
</dbReference>
<evidence type="ECO:0000313" key="7">
    <source>
        <dbReference type="RefSeq" id="XP_010440475.1"/>
    </source>
</evidence>
<protein>
    <submittedName>
        <fullName evidence="7">E3 ubiquitin-protein ligase XBAT34 isoform X1</fullName>
    </submittedName>
</protein>
<proteinExistence type="predicted"/>
<keyword evidence="2 3" id="KW-0040">ANK repeat</keyword>
<keyword evidence="6" id="KW-1185">Reference proteome</keyword>
<sequence length="416" mass="46170">MGQQQSQCKEELLFQQVGYNDVEAIKSLRREGAGLEWVDKLGRTPLISACMNEDLYDVAKTLLQLGSNVNAYRSGSNSGTPLHHAAKRGLVNTVKLLLSNGANPLVLDDNIQTALEVARAKGHSSVVRAIENHTCLFSGWMREFYGPSFLEFFAPDFFSRRVWVVVVPTGSRNLAKPFKLELAVYDSLKDAQPRMEMPLWKANLDEPKPSSQSDDSVMIVKNSTNLSGKIQRLEGAFVSQARRWARVHRQMRLAAETKGDKKQLKWFCEACKGTPQPMNPPMFLQTFQTTSESAPPQSAMNEMPVLNHPAFISQDYLTPSANSEGIKEDGLCVICVDASSEAACVPCGHVAGCVSCLKEIKNKKMGCPVCRAKIDQFAMESKKSEYSGHEKFSFLCLLLSVLTKFGQIFIFLQLTS</sequence>
<evidence type="ECO:0000259" key="5">
    <source>
        <dbReference type="PROSITE" id="PS50089"/>
    </source>
</evidence>
<feature type="domain" description="RING-type" evidence="5">
    <location>
        <begin position="332"/>
        <end position="371"/>
    </location>
</feature>
<dbReference type="PANTHER" id="PTHR24171">
    <property type="entry name" value="ANKYRIN REPEAT DOMAIN-CONTAINING PROTEIN 39-RELATED"/>
    <property type="match status" value="1"/>
</dbReference>